<organism evidence="2 3">
    <name type="scientific">Morchella conica CCBAS932</name>
    <dbReference type="NCBI Taxonomy" id="1392247"/>
    <lineage>
        <taxon>Eukaryota</taxon>
        <taxon>Fungi</taxon>
        <taxon>Dikarya</taxon>
        <taxon>Ascomycota</taxon>
        <taxon>Pezizomycotina</taxon>
        <taxon>Pezizomycetes</taxon>
        <taxon>Pezizales</taxon>
        <taxon>Morchellaceae</taxon>
        <taxon>Morchella</taxon>
    </lineage>
</organism>
<dbReference type="AlphaFoldDB" id="A0A3N4KBB9"/>
<sequence length="79" mass="8488">MLIHGPLRTEAVRGGTVSPSTCCRCRVAFACIILISVFALAVPRVVALVLIWLDFCCPGQLLHGFVLLQPRTDSVVPIG</sequence>
<feature type="transmembrane region" description="Helical" evidence="1">
    <location>
        <begin position="27"/>
        <end position="53"/>
    </location>
</feature>
<protein>
    <submittedName>
        <fullName evidence="2">Uncharacterized protein</fullName>
    </submittedName>
</protein>
<keyword evidence="1" id="KW-0812">Transmembrane</keyword>
<evidence type="ECO:0000256" key="1">
    <source>
        <dbReference type="SAM" id="Phobius"/>
    </source>
</evidence>
<dbReference type="InParanoid" id="A0A3N4KBB9"/>
<keyword evidence="1" id="KW-0472">Membrane</keyword>
<keyword evidence="1" id="KW-1133">Transmembrane helix</keyword>
<keyword evidence="3" id="KW-1185">Reference proteome</keyword>
<name>A0A3N4KBB9_9PEZI</name>
<evidence type="ECO:0000313" key="2">
    <source>
        <dbReference type="EMBL" id="RPB07800.1"/>
    </source>
</evidence>
<dbReference type="EMBL" id="ML119175">
    <property type="protein sequence ID" value="RPB07800.1"/>
    <property type="molecule type" value="Genomic_DNA"/>
</dbReference>
<evidence type="ECO:0000313" key="3">
    <source>
        <dbReference type="Proteomes" id="UP000277580"/>
    </source>
</evidence>
<accession>A0A3N4KBB9</accession>
<dbReference type="Proteomes" id="UP000277580">
    <property type="component" value="Unassembled WGS sequence"/>
</dbReference>
<gene>
    <name evidence="2" type="ORF">P167DRAFT_391631</name>
</gene>
<reference evidence="2 3" key="1">
    <citation type="journal article" date="2018" name="Nat. Ecol. Evol.">
        <title>Pezizomycetes genomes reveal the molecular basis of ectomycorrhizal truffle lifestyle.</title>
        <authorList>
            <person name="Murat C."/>
            <person name="Payen T."/>
            <person name="Noel B."/>
            <person name="Kuo A."/>
            <person name="Morin E."/>
            <person name="Chen J."/>
            <person name="Kohler A."/>
            <person name="Krizsan K."/>
            <person name="Balestrini R."/>
            <person name="Da Silva C."/>
            <person name="Montanini B."/>
            <person name="Hainaut M."/>
            <person name="Levati E."/>
            <person name="Barry K.W."/>
            <person name="Belfiori B."/>
            <person name="Cichocki N."/>
            <person name="Clum A."/>
            <person name="Dockter R.B."/>
            <person name="Fauchery L."/>
            <person name="Guy J."/>
            <person name="Iotti M."/>
            <person name="Le Tacon F."/>
            <person name="Lindquist E.A."/>
            <person name="Lipzen A."/>
            <person name="Malagnac F."/>
            <person name="Mello A."/>
            <person name="Molinier V."/>
            <person name="Miyauchi S."/>
            <person name="Poulain J."/>
            <person name="Riccioni C."/>
            <person name="Rubini A."/>
            <person name="Sitrit Y."/>
            <person name="Splivallo R."/>
            <person name="Traeger S."/>
            <person name="Wang M."/>
            <person name="Zifcakova L."/>
            <person name="Wipf D."/>
            <person name="Zambonelli A."/>
            <person name="Paolocci F."/>
            <person name="Nowrousian M."/>
            <person name="Ottonello S."/>
            <person name="Baldrian P."/>
            <person name="Spatafora J.W."/>
            <person name="Henrissat B."/>
            <person name="Nagy L.G."/>
            <person name="Aury J.M."/>
            <person name="Wincker P."/>
            <person name="Grigoriev I.V."/>
            <person name="Bonfante P."/>
            <person name="Martin F.M."/>
        </authorList>
    </citation>
    <scope>NUCLEOTIDE SEQUENCE [LARGE SCALE GENOMIC DNA]</scope>
    <source>
        <strain evidence="2 3">CCBAS932</strain>
    </source>
</reference>
<proteinExistence type="predicted"/>